<dbReference type="EMBL" id="JAQQWI010000019">
    <property type="protein sequence ID" value="KAK7998894.1"/>
    <property type="molecule type" value="Genomic_DNA"/>
</dbReference>
<reference evidence="1 2" key="1">
    <citation type="submission" date="2023-01" db="EMBL/GenBank/DDBJ databases">
        <title>Analysis of 21 Apiospora genomes using comparative genomics revels a genus with tremendous synthesis potential of carbohydrate active enzymes and secondary metabolites.</title>
        <authorList>
            <person name="Sorensen T."/>
        </authorList>
    </citation>
    <scope>NUCLEOTIDE SEQUENCE [LARGE SCALE GENOMIC DNA]</scope>
    <source>
        <strain evidence="1 2">CBS 20057</strain>
    </source>
</reference>
<accession>A0ABR1R3Y7</accession>
<evidence type="ECO:0000313" key="1">
    <source>
        <dbReference type="EMBL" id="KAK7998894.1"/>
    </source>
</evidence>
<organism evidence="1 2">
    <name type="scientific">Apiospora marii</name>
    <dbReference type="NCBI Taxonomy" id="335849"/>
    <lineage>
        <taxon>Eukaryota</taxon>
        <taxon>Fungi</taxon>
        <taxon>Dikarya</taxon>
        <taxon>Ascomycota</taxon>
        <taxon>Pezizomycotina</taxon>
        <taxon>Sordariomycetes</taxon>
        <taxon>Xylariomycetidae</taxon>
        <taxon>Amphisphaeriales</taxon>
        <taxon>Apiosporaceae</taxon>
        <taxon>Apiospora</taxon>
    </lineage>
</organism>
<gene>
    <name evidence="1" type="ORF">PG991_014569</name>
</gene>
<keyword evidence="2" id="KW-1185">Reference proteome</keyword>
<name>A0ABR1R3Y7_9PEZI</name>
<sequence length="83" mass="9228">MFLMFHQARDLAPLRPKASLSWSDGQGLFYVLLDATTTEPPPALPLPATSPIQKVHSAADRTATWQFGEAFLKMKDMDAPEVR</sequence>
<dbReference type="Proteomes" id="UP001396898">
    <property type="component" value="Unassembled WGS sequence"/>
</dbReference>
<comment type="caution">
    <text evidence="1">The sequence shown here is derived from an EMBL/GenBank/DDBJ whole genome shotgun (WGS) entry which is preliminary data.</text>
</comment>
<evidence type="ECO:0000313" key="2">
    <source>
        <dbReference type="Proteomes" id="UP001396898"/>
    </source>
</evidence>
<protein>
    <submittedName>
        <fullName evidence="1">Uncharacterized protein</fullName>
    </submittedName>
</protein>
<proteinExistence type="predicted"/>